<keyword evidence="4" id="KW-1003">Cell membrane</keyword>
<dbReference type="CDD" id="cd03257">
    <property type="entry name" value="ABC_NikE_OppD_transporters"/>
    <property type="match status" value="1"/>
</dbReference>
<keyword evidence="7" id="KW-0472">Membrane</keyword>
<dbReference type="Gene3D" id="3.40.50.300">
    <property type="entry name" value="P-loop containing nucleotide triphosphate hydrolases"/>
    <property type="match status" value="1"/>
</dbReference>
<keyword evidence="5" id="KW-0547">Nucleotide-binding</keyword>
<evidence type="ECO:0000256" key="3">
    <source>
        <dbReference type="ARBA" id="ARBA00022448"/>
    </source>
</evidence>
<comment type="similarity">
    <text evidence="2">Belongs to the ABC transporter superfamily.</text>
</comment>
<evidence type="ECO:0000256" key="2">
    <source>
        <dbReference type="ARBA" id="ARBA00005417"/>
    </source>
</evidence>
<comment type="caution">
    <text evidence="9">The sequence shown here is derived from an EMBL/GenBank/DDBJ whole genome shotgun (WGS) entry which is preliminary data.</text>
</comment>
<dbReference type="InterPro" id="IPR050388">
    <property type="entry name" value="ABC_Ni/Peptide_Import"/>
</dbReference>
<evidence type="ECO:0000259" key="8">
    <source>
        <dbReference type="PROSITE" id="PS50893"/>
    </source>
</evidence>
<accession>A0A4R5DDN0</accession>
<dbReference type="OrthoDB" id="3327300at2"/>
<dbReference type="GO" id="GO:0016887">
    <property type="term" value="F:ATP hydrolysis activity"/>
    <property type="evidence" value="ECO:0007669"/>
    <property type="project" value="InterPro"/>
</dbReference>
<dbReference type="InterPro" id="IPR017871">
    <property type="entry name" value="ABC_transporter-like_CS"/>
</dbReference>
<comment type="subcellular location">
    <subcellularLocation>
        <location evidence="1">Cell membrane</location>
        <topology evidence="1">Peripheral membrane protein</topology>
    </subcellularLocation>
</comment>
<dbReference type="Pfam" id="PF08352">
    <property type="entry name" value="oligo_HPY"/>
    <property type="match status" value="1"/>
</dbReference>
<evidence type="ECO:0000256" key="7">
    <source>
        <dbReference type="ARBA" id="ARBA00023136"/>
    </source>
</evidence>
<protein>
    <submittedName>
        <fullName evidence="9">ABC transporter ATP-binding protein</fullName>
    </submittedName>
</protein>
<organism evidence="9 10">
    <name type="scientific">Jiangella asiatica</name>
    <dbReference type="NCBI Taxonomy" id="2530372"/>
    <lineage>
        <taxon>Bacteria</taxon>
        <taxon>Bacillati</taxon>
        <taxon>Actinomycetota</taxon>
        <taxon>Actinomycetes</taxon>
        <taxon>Jiangellales</taxon>
        <taxon>Jiangellaceae</taxon>
        <taxon>Jiangella</taxon>
    </lineage>
</organism>
<dbReference type="Proteomes" id="UP000294739">
    <property type="component" value="Unassembled WGS sequence"/>
</dbReference>
<dbReference type="FunFam" id="3.40.50.300:FF:000016">
    <property type="entry name" value="Oligopeptide ABC transporter ATP-binding component"/>
    <property type="match status" value="1"/>
</dbReference>
<keyword evidence="10" id="KW-1185">Reference proteome</keyword>
<evidence type="ECO:0000256" key="4">
    <source>
        <dbReference type="ARBA" id="ARBA00022475"/>
    </source>
</evidence>
<feature type="domain" description="ABC transporter" evidence="8">
    <location>
        <begin position="10"/>
        <end position="260"/>
    </location>
</feature>
<sequence length="341" mass="37140">MTDTVTVPLLSVENLKVRFATPEGLVTAVDGVDLQLGHGERLGIVGESGSGKSVLIRTIMGLYRPGDASIEGDVVFDGRRVLTMTPRERRRIWGSEIGMIFQDPMNSLHPITPVGAQIAEALRLHRGMTRKEAAERAVELLDLVKIADPRRRSRQRAHELSGGMRQRVMIAMAMACEPKLLLADEPTTALDVTVQARILELFDSLCGEFGIGLILVSHDLGVVGRHTDRVAVMYAGQVGETGSVRQVLERPTMRYTGALLDAAPRWGRDHQVLPTPIGGQPPNLLTLGPGCHFAPRCPGATDRCREARPALVAVPGQPEHRAACWHPIDAPDPAEREVTVR</sequence>
<dbReference type="GO" id="GO:0005886">
    <property type="term" value="C:plasma membrane"/>
    <property type="evidence" value="ECO:0007669"/>
    <property type="project" value="UniProtKB-SubCell"/>
</dbReference>
<evidence type="ECO:0000256" key="6">
    <source>
        <dbReference type="ARBA" id="ARBA00022840"/>
    </source>
</evidence>
<dbReference type="NCBIfam" id="TIGR01727">
    <property type="entry name" value="oligo_HPY"/>
    <property type="match status" value="1"/>
</dbReference>
<dbReference type="PROSITE" id="PS50893">
    <property type="entry name" value="ABC_TRANSPORTER_2"/>
    <property type="match status" value="1"/>
</dbReference>
<reference evidence="9 10" key="1">
    <citation type="submission" date="2019-03" db="EMBL/GenBank/DDBJ databases">
        <title>Draft genome sequences of novel Actinobacteria.</title>
        <authorList>
            <person name="Sahin N."/>
            <person name="Ay H."/>
            <person name="Saygin H."/>
        </authorList>
    </citation>
    <scope>NUCLEOTIDE SEQUENCE [LARGE SCALE GENOMIC DNA]</scope>
    <source>
        <strain evidence="9 10">5K138</strain>
    </source>
</reference>
<dbReference type="RefSeq" id="WP_131893880.1">
    <property type="nucleotide sequence ID" value="NZ_SMKZ01000011.1"/>
</dbReference>
<dbReference type="PANTHER" id="PTHR43297:SF2">
    <property type="entry name" value="DIPEPTIDE TRANSPORT ATP-BINDING PROTEIN DPPD"/>
    <property type="match status" value="1"/>
</dbReference>
<dbReference type="EMBL" id="SMKZ01000011">
    <property type="protein sequence ID" value="TDE11167.1"/>
    <property type="molecule type" value="Genomic_DNA"/>
</dbReference>
<dbReference type="InParanoid" id="A0A4R5DDN0"/>
<keyword evidence="3" id="KW-0813">Transport</keyword>
<dbReference type="Pfam" id="PF00005">
    <property type="entry name" value="ABC_tran"/>
    <property type="match status" value="1"/>
</dbReference>
<evidence type="ECO:0000256" key="1">
    <source>
        <dbReference type="ARBA" id="ARBA00004202"/>
    </source>
</evidence>
<proteinExistence type="inferred from homology"/>
<name>A0A4R5DDN0_9ACTN</name>
<evidence type="ECO:0000256" key="5">
    <source>
        <dbReference type="ARBA" id="ARBA00022741"/>
    </source>
</evidence>
<dbReference type="SMART" id="SM00382">
    <property type="entry name" value="AAA"/>
    <property type="match status" value="1"/>
</dbReference>
<dbReference type="SUPFAM" id="SSF52540">
    <property type="entry name" value="P-loop containing nucleoside triphosphate hydrolases"/>
    <property type="match status" value="1"/>
</dbReference>
<keyword evidence="6 9" id="KW-0067">ATP-binding</keyword>
<evidence type="ECO:0000313" key="10">
    <source>
        <dbReference type="Proteomes" id="UP000294739"/>
    </source>
</evidence>
<dbReference type="InterPro" id="IPR013563">
    <property type="entry name" value="Oligopep_ABC_C"/>
</dbReference>
<dbReference type="InterPro" id="IPR003439">
    <property type="entry name" value="ABC_transporter-like_ATP-bd"/>
</dbReference>
<dbReference type="PROSITE" id="PS00211">
    <property type="entry name" value="ABC_TRANSPORTER_1"/>
    <property type="match status" value="1"/>
</dbReference>
<dbReference type="AlphaFoldDB" id="A0A4R5DDN0"/>
<dbReference type="GO" id="GO:0015833">
    <property type="term" value="P:peptide transport"/>
    <property type="evidence" value="ECO:0007669"/>
    <property type="project" value="InterPro"/>
</dbReference>
<dbReference type="InterPro" id="IPR003593">
    <property type="entry name" value="AAA+_ATPase"/>
</dbReference>
<gene>
    <name evidence="9" type="ORF">E1269_09850</name>
</gene>
<dbReference type="GO" id="GO:0005524">
    <property type="term" value="F:ATP binding"/>
    <property type="evidence" value="ECO:0007669"/>
    <property type="project" value="UniProtKB-KW"/>
</dbReference>
<dbReference type="PANTHER" id="PTHR43297">
    <property type="entry name" value="OLIGOPEPTIDE TRANSPORT ATP-BINDING PROTEIN APPD"/>
    <property type="match status" value="1"/>
</dbReference>
<dbReference type="InterPro" id="IPR027417">
    <property type="entry name" value="P-loop_NTPase"/>
</dbReference>
<evidence type="ECO:0000313" key="9">
    <source>
        <dbReference type="EMBL" id="TDE11167.1"/>
    </source>
</evidence>